<reference evidence="3 4" key="1">
    <citation type="journal article" date="2015" name="J. Microbiol.">
        <title>Sphingosinicella ginsenosidimutans sp. nov., with ginsenoside converting activity.</title>
        <authorList>
            <person name="Kim J.K."/>
            <person name="Kang M.S."/>
            <person name="Park S.C."/>
            <person name="Kim K.M."/>
            <person name="Choi K."/>
            <person name="Yoon M.H."/>
            <person name="Im W.T."/>
        </authorList>
    </citation>
    <scope>NUCLEOTIDE SEQUENCE [LARGE SCALE GENOMIC DNA]</scope>
    <source>
        <strain evidence="3 4">BS-11</strain>
    </source>
</reference>
<evidence type="ECO:0000313" key="4">
    <source>
        <dbReference type="Proteomes" id="UP000321249"/>
    </source>
</evidence>
<sequence>MTGKISPHTLKYDDWIALGVDALRRDGPKALTIDTLCKRARRTKGSFYHHFRTIAELRLAVVRFWIEAEAEVQARNAASGAGARERLDEAWRPAPGDAGMETGIRMLAADDPEIAALVAKADERRELVLTTLVASAWPVGGAHAHNIARTLHALRIAALMRAPGDPEDYARGPGLTLAWLVEGLSRR</sequence>
<dbReference type="EMBL" id="VOQQ01000001">
    <property type="protein sequence ID" value="TXC64514.1"/>
    <property type="molecule type" value="Genomic_DNA"/>
</dbReference>
<dbReference type="Gene3D" id="1.10.357.10">
    <property type="entry name" value="Tetracycline Repressor, domain 2"/>
    <property type="match status" value="1"/>
</dbReference>
<comment type="caution">
    <text evidence="3">The sequence shown here is derived from an EMBL/GenBank/DDBJ whole genome shotgun (WGS) entry which is preliminary data.</text>
</comment>
<feature type="domain" description="HTH tetR-type" evidence="2">
    <location>
        <begin position="23"/>
        <end position="61"/>
    </location>
</feature>
<evidence type="ECO:0000256" key="1">
    <source>
        <dbReference type="ARBA" id="ARBA00023125"/>
    </source>
</evidence>
<name>A0A5C6TVN7_9SPHN</name>
<dbReference type="RefSeq" id="WP_147043937.1">
    <property type="nucleotide sequence ID" value="NZ_BAABIR010000001.1"/>
</dbReference>
<dbReference type="AlphaFoldDB" id="A0A5C6TVN7"/>
<accession>A0A5C6TVN7</accession>
<keyword evidence="4" id="KW-1185">Reference proteome</keyword>
<gene>
    <name evidence="3" type="ORF">FRZ32_13140</name>
</gene>
<evidence type="ECO:0000259" key="2">
    <source>
        <dbReference type="Pfam" id="PF00440"/>
    </source>
</evidence>
<dbReference type="OrthoDB" id="3218408at2"/>
<dbReference type="Pfam" id="PF00440">
    <property type="entry name" value="TetR_N"/>
    <property type="match status" value="1"/>
</dbReference>
<dbReference type="GO" id="GO:0003677">
    <property type="term" value="F:DNA binding"/>
    <property type="evidence" value="ECO:0007669"/>
    <property type="project" value="UniProtKB-KW"/>
</dbReference>
<dbReference type="InterPro" id="IPR001647">
    <property type="entry name" value="HTH_TetR"/>
</dbReference>
<dbReference type="SUPFAM" id="SSF46689">
    <property type="entry name" value="Homeodomain-like"/>
    <property type="match status" value="1"/>
</dbReference>
<evidence type="ECO:0000313" key="3">
    <source>
        <dbReference type="EMBL" id="TXC64514.1"/>
    </source>
</evidence>
<protein>
    <submittedName>
        <fullName evidence="3">TetR/AcrR family transcriptional regulator</fullName>
    </submittedName>
</protein>
<proteinExistence type="predicted"/>
<dbReference type="Proteomes" id="UP000321249">
    <property type="component" value="Unassembled WGS sequence"/>
</dbReference>
<keyword evidence="1" id="KW-0238">DNA-binding</keyword>
<organism evidence="3 4">
    <name type="scientific">Allosphingosinicella ginsenosidimutans</name>
    <dbReference type="NCBI Taxonomy" id="1176539"/>
    <lineage>
        <taxon>Bacteria</taxon>
        <taxon>Pseudomonadati</taxon>
        <taxon>Pseudomonadota</taxon>
        <taxon>Alphaproteobacteria</taxon>
        <taxon>Sphingomonadales</taxon>
        <taxon>Sphingomonadaceae</taxon>
        <taxon>Allosphingosinicella</taxon>
    </lineage>
</organism>
<dbReference type="InterPro" id="IPR009057">
    <property type="entry name" value="Homeodomain-like_sf"/>
</dbReference>